<dbReference type="EMBL" id="CP013002">
    <property type="protein sequence ID" value="ALL12013.1"/>
    <property type="molecule type" value="Genomic_DNA"/>
</dbReference>
<evidence type="ECO:0000256" key="8">
    <source>
        <dbReference type="ARBA" id="ARBA00022801"/>
    </source>
</evidence>
<dbReference type="PANTHER" id="PTHR32282">
    <property type="entry name" value="BINDING PROTEIN TRANSPEPTIDASE, PUTATIVE-RELATED"/>
    <property type="match status" value="1"/>
</dbReference>
<evidence type="ECO:0000259" key="18">
    <source>
        <dbReference type="Pfam" id="PF00912"/>
    </source>
</evidence>
<comment type="similarity">
    <text evidence="2">In the C-terminal section; belongs to the transpeptidase family.</text>
</comment>
<keyword evidence="12" id="KW-0961">Cell wall biogenesis/degradation</keyword>
<evidence type="ECO:0000256" key="2">
    <source>
        <dbReference type="ARBA" id="ARBA00007090"/>
    </source>
</evidence>
<keyword evidence="20" id="KW-1185">Reference proteome</keyword>
<evidence type="ECO:0000256" key="16">
    <source>
        <dbReference type="SAM" id="Phobius"/>
    </source>
</evidence>
<dbReference type="Pfam" id="PF00912">
    <property type="entry name" value="Transgly"/>
    <property type="match status" value="1"/>
</dbReference>
<keyword evidence="7" id="KW-0808">Transferase</keyword>
<dbReference type="Gene3D" id="1.10.3810.10">
    <property type="entry name" value="Biosynthetic peptidoglycan transglycosylase-like"/>
    <property type="match status" value="1"/>
</dbReference>
<dbReference type="GO" id="GO:0006508">
    <property type="term" value="P:proteolysis"/>
    <property type="evidence" value="ECO:0007669"/>
    <property type="project" value="UniProtKB-KW"/>
</dbReference>
<name>A0A0P0NVH2_9CAUL</name>
<protein>
    <submittedName>
        <fullName evidence="19">Penicillin-binding protein</fullName>
    </submittedName>
</protein>
<dbReference type="GO" id="GO:0009252">
    <property type="term" value="P:peptidoglycan biosynthetic process"/>
    <property type="evidence" value="ECO:0007669"/>
    <property type="project" value="UniProtKB-UniPathway"/>
</dbReference>
<accession>A0A0P0NVH2</accession>
<evidence type="ECO:0000313" key="20">
    <source>
        <dbReference type="Proteomes" id="UP000056905"/>
    </source>
</evidence>
<keyword evidence="4" id="KW-0121">Carboxypeptidase</keyword>
<keyword evidence="16" id="KW-0472">Membrane</keyword>
<keyword evidence="10" id="KW-0573">Peptidoglycan synthesis</keyword>
<dbReference type="UniPathway" id="UPA00219"/>
<evidence type="ECO:0000256" key="6">
    <source>
        <dbReference type="ARBA" id="ARBA00022676"/>
    </source>
</evidence>
<dbReference type="InterPro" id="IPR012338">
    <property type="entry name" value="Beta-lactam/transpept-like"/>
</dbReference>
<keyword evidence="9" id="KW-0133">Cell shape</keyword>
<dbReference type="InterPro" id="IPR050396">
    <property type="entry name" value="Glycosyltr_51/Transpeptidase"/>
</dbReference>
<dbReference type="RefSeq" id="WP_062142887.1">
    <property type="nucleotide sequence ID" value="NZ_CP013002.1"/>
</dbReference>
<feature type="domain" description="Glycosyl transferase family 51" evidence="18">
    <location>
        <begin position="78"/>
        <end position="244"/>
    </location>
</feature>
<comment type="pathway">
    <text evidence="1">Cell wall biogenesis; peptidoglycan biosynthesis.</text>
</comment>
<evidence type="ECO:0000256" key="4">
    <source>
        <dbReference type="ARBA" id="ARBA00022645"/>
    </source>
</evidence>
<dbReference type="KEGG" id="chq:AQ619_00785"/>
<comment type="similarity">
    <text evidence="3">In the N-terminal section; belongs to the glycosyltransferase 51 family.</text>
</comment>
<dbReference type="GO" id="GO:0008658">
    <property type="term" value="F:penicillin binding"/>
    <property type="evidence" value="ECO:0007669"/>
    <property type="project" value="InterPro"/>
</dbReference>
<dbReference type="OrthoDB" id="9766909at2"/>
<dbReference type="InterPro" id="IPR001460">
    <property type="entry name" value="PCN-bd_Tpept"/>
</dbReference>
<proteinExistence type="inferred from homology"/>
<evidence type="ECO:0000256" key="1">
    <source>
        <dbReference type="ARBA" id="ARBA00004752"/>
    </source>
</evidence>
<dbReference type="Pfam" id="PF00905">
    <property type="entry name" value="Transpeptidase"/>
    <property type="match status" value="1"/>
</dbReference>
<keyword evidence="16" id="KW-1133">Transmembrane helix</keyword>
<keyword evidence="6" id="KW-0328">Glycosyltransferase</keyword>
<evidence type="ECO:0000256" key="5">
    <source>
        <dbReference type="ARBA" id="ARBA00022670"/>
    </source>
</evidence>
<dbReference type="eggNOG" id="COG0744">
    <property type="taxonomic scope" value="Bacteria"/>
</dbReference>
<dbReference type="GO" id="GO:0008360">
    <property type="term" value="P:regulation of cell shape"/>
    <property type="evidence" value="ECO:0007669"/>
    <property type="project" value="UniProtKB-KW"/>
</dbReference>
<comment type="catalytic activity">
    <reaction evidence="13">
        <text>Preferential cleavage: (Ac)2-L-Lys-D-Ala-|-D-Ala. Also transpeptidation of peptidyl-alanyl moieties that are N-acyl substituents of D-alanine.</text>
        <dbReference type="EC" id="3.4.16.4"/>
    </reaction>
</comment>
<dbReference type="GO" id="GO:0008955">
    <property type="term" value="F:peptidoglycan glycosyltransferase activity"/>
    <property type="evidence" value="ECO:0007669"/>
    <property type="project" value="UniProtKB-EC"/>
</dbReference>
<evidence type="ECO:0000259" key="17">
    <source>
        <dbReference type="Pfam" id="PF00905"/>
    </source>
</evidence>
<keyword evidence="5" id="KW-0645">Protease</keyword>
<dbReference type="Gene3D" id="3.40.710.10">
    <property type="entry name" value="DD-peptidase/beta-lactamase superfamily"/>
    <property type="match status" value="1"/>
</dbReference>
<evidence type="ECO:0000256" key="3">
    <source>
        <dbReference type="ARBA" id="ARBA00007739"/>
    </source>
</evidence>
<evidence type="ECO:0000256" key="15">
    <source>
        <dbReference type="SAM" id="MobiDB-lite"/>
    </source>
</evidence>
<evidence type="ECO:0000256" key="10">
    <source>
        <dbReference type="ARBA" id="ARBA00022984"/>
    </source>
</evidence>
<dbReference type="STRING" id="69395.AQ619_00785"/>
<keyword evidence="11" id="KW-0511">Multifunctional enzyme</keyword>
<feature type="domain" description="Penicillin-binding protein transpeptidase" evidence="17">
    <location>
        <begin position="332"/>
        <end position="594"/>
    </location>
</feature>
<dbReference type="InterPro" id="IPR001264">
    <property type="entry name" value="Glyco_trans_51"/>
</dbReference>
<dbReference type="InterPro" id="IPR023346">
    <property type="entry name" value="Lysozyme-like_dom_sf"/>
</dbReference>
<evidence type="ECO:0000256" key="7">
    <source>
        <dbReference type="ARBA" id="ARBA00022679"/>
    </source>
</evidence>
<evidence type="ECO:0000256" key="14">
    <source>
        <dbReference type="ARBA" id="ARBA00049902"/>
    </source>
</evidence>
<dbReference type="Proteomes" id="UP000056905">
    <property type="component" value="Chromosome"/>
</dbReference>
<dbReference type="SUPFAM" id="SSF53955">
    <property type="entry name" value="Lysozyme-like"/>
    <property type="match status" value="1"/>
</dbReference>
<dbReference type="InterPro" id="IPR036950">
    <property type="entry name" value="PBP_transglycosylase"/>
</dbReference>
<keyword evidence="8" id="KW-0378">Hydrolase</keyword>
<dbReference type="GO" id="GO:0071555">
    <property type="term" value="P:cell wall organization"/>
    <property type="evidence" value="ECO:0007669"/>
    <property type="project" value="UniProtKB-KW"/>
</dbReference>
<dbReference type="NCBIfam" id="TIGR02074">
    <property type="entry name" value="PBP_1a_fam"/>
    <property type="match status" value="1"/>
</dbReference>
<dbReference type="AlphaFoldDB" id="A0A0P0NVH2"/>
<evidence type="ECO:0000256" key="9">
    <source>
        <dbReference type="ARBA" id="ARBA00022960"/>
    </source>
</evidence>
<sequence length="653" mass="70492">MANGTFGGNRPAKPQRTPLQAALYWSAVLGIWGLIFIVAFFAVFASDLPDTSKLYDVKRQPSINYLDRSGALLAVRGSQYAPPVDIDALPKYVPAAFVAIEDRQFYHHFGFNPWGIIRSMAWNLTHDGPQRGGSTITQQLAKNLFLSPAQNYRRKGQELILAIWLELKFSKKQILALYMNRVYFGAGAYGIEAASQRYFNKPAAQLTIGESALLAGLMKAPTRYSPVSASERAARRATIVLDEMVRIKAITAAEMEAAISEPVRVSATLANQRAQYFTDYVDAQVRSLVGEPTEDLVVETTLDLPIQVAAERSVKLGVDGHIKQGVEQAALVAIDGEGRIRAYVGGADYGETQFDRATTARRQAGSAFKPFVYLTAMEQGRTPNLTVADEPVKIGDWEPKNYTNKYLGPITLQTALAQSINTVAARLANEVGTSNVASTARRLGIASKIQLDPSMALGAVEVSPLEMSQAYAPFSNGGFLAKGYGIERIRTASGKVLYDHGVEKTARPAVIGSPALQYMNQMMRQVVISGTGTRAKVAGYDIAGKTGTTSDYRDAWFVGYSGGFVTAVWTGKDDNTPMKRVTGGGAPAEIWRNFMTAALPRLKSTPIPGGVIEPPPIVGEDPIGELIDPSATPDGPSAEVPESTSPPADNLPY</sequence>
<comment type="catalytic activity">
    <reaction evidence="14">
        <text>[GlcNAc-(1-&gt;4)-Mur2Ac(oyl-L-Ala-gamma-D-Glu-L-Lys-D-Ala-D-Ala)](n)-di-trans,octa-cis-undecaprenyl diphosphate + beta-D-GlcNAc-(1-&gt;4)-Mur2Ac(oyl-L-Ala-gamma-D-Glu-L-Lys-D-Ala-D-Ala)-di-trans,octa-cis-undecaprenyl diphosphate = [GlcNAc-(1-&gt;4)-Mur2Ac(oyl-L-Ala-gamma-D-Glu-L-Lys-D-Ala-D-Ala)](n+1)-di-trans,octa-cis-undecaprenyl diphosphate + di-trans,octa-cis-undecaprenyl diphosphate + H(+)</text>
        <dbReference type="Rhea" id="RHEA:23708"/>
        <dbReference type="Rhea" id="RHEA-COMP:9602"/>
        <dbReference type="Rhea" id="RHEA-COMP:9603"/>
        <dbReference type="ChEBI" id="CHEBI:15378"/>
        <dbReference type="ChEBI" id="CHEBI:58405"/>
        <dbReference type="ChEBI" id="CHEBI:60033"/>
        <dbReference type="ChEBI" id="CHEBI:78435"/>
        <dbReference type="EC" id="2.4.99.28"/>
    </reaction>
</comment>
<dbReference type="GO" id="GO:0030288">
    <property type="term" value="C:outer membrane-bounded periplasmic space"/>
    <property type="evidence" value="ECO:0007669"/>
    <property type="project" value="TreeGrafter"/>
</dbReference>
<evidence type="ECO:0000256" key="11">
    <source>
        <dbReference type="ARBA" id="ARBA00023268"/>
    </source>
</evidence>
<dbReference type="FunFam" id="1.10.3810.10:FF:000001">
    <property type="entry name" value="Penicillin-binding protein 1A"/>
    <property type="match status" value="1"/>
</dbReference>
<feature type="region of interest" description="Disordered" evidence="15">
    <location>
        <begin position="615"/>
        <end position="653"/>
    </location>
</feature>
<gene>
    <name evidence="19" type="ORF">AQ619_00785</name>
</gene>
<organism evidence="19 20">
    <name type="scientific">Caulobacter henricii</name>
    <dbReference type="NCBI Taxonomy" id="69395"/>
    <lineage>
        <taxon>Bacteria</taxon>
        <taxon>Pseudomonadati</taxon>
        <taxon>Pseudomonadota</taxon>
        <taxon>Alphaproteobacteria</taxon>
        <taxon>Caulobacterales</taxon>
        <taxon>Caulobacteraceae</taxon>
        <taxon>Caulobacter</taxon>
    </lineage>
</organism>
<dbReference type="GO" id="GO:0009002">
    <property type="term" value="F:serine-type D-Ala-D-Ala carboxypeptidase activity"/>
    <property type="evidence" value="ECO:0007669"/>
    <property type="project" value="UniProtKB-EC"/>
</dbReference>
<evidence type="ECO:0000256" key="13">
    <source>
        <dbReference type="ARBA" id="ARBA00034000"/>
    </source>
</evidence>
<evidence type="ECO:0000313" key="19">
    <source>
        <dbReference type="EMBL" id="ALL12013.1"/>
    </source>
</evidence>
<dbReference type="PANTHER" id="PTHR32282:SF33">
    <property type="entry name" value="PEPTIDOGLYCAN GLYCOSYLTRANSFERASE"/>
    <property type="match status" value="1"/>
</dbReference>
<feature type="transmembrane region" description="Helical" evidence="16">
    <location>
        <begin position="21"/>
        <end position="44"/>
    </location>
</feature>
<reference evidence="19 20" key="1">
    <citation type="submission" date="2015-10" db="EMBL/GenBank/DDBJ databases">
        <title>Conservation of the essential genome among Caulobacter and Brevundimonas species.</title>
        <authorList>
            <person name="Scott D."/>
            <person name="Ely B."/>
        </authorList>
    </citation>
    <scope>NUCLEOTIDE SEQUENCE [LARGE SCALE GENOMIC DNA]</scope>
    <source>
        <strain evidence="19 20">CB4</strain>
    </source>
</reference>
<evidence type="ECO:0000256" key="12">
    <source>
        <dbReference type="ARBA" id="ARBA00023316"/>
    </source>
</evidence>
<dbReference type="SUPFAM" id="SSF56601">
    <property type="entry name" value="beta-lactamase/transpeptidase-like"/>
    <property type="match status" value="1"/>
</dbReference>
<keyword evidence="16" id="KW-0812">Transmembrane</keyword>